<keyword evidence="2" id="KW-1185">Reference proteome</keyword>
<evidence type="ECO:0000313" key="1">
    <source>
        <dbReference type="EMBL" id="GAK35240.1"/>
    </source>
</evidence>
<evidence type="ECO:0000313" key="2">
    <source>
        <dbReference type="Proteomes" id="UP000027601"/>
    </source>
</evidence>
<dbReference type="OrthoDB" id="1413766at2"/>
<accession>A0A069CYM8</accession>
<dbReference type="SUPFAM" id="SSF49464">
    <property type="entry name" value="Carboxypeptidase regulatory domain-like"/>
    <property type="match status" value="1"/>
</dbReference>
<dbReference type="AlphaFoldDB" id="A0A069CYM8"/>
<dbReference type="EMBL" id="BAJS01000001">
    <property type="protein sequence ID" value="GAK35240.1"/>
    <property type="molecule type" value="Genomic_DNA"/>
</dbReference>
<dbReference type="RefSeq" id="WP_024995462.1">
    <property type="nucleotide sequence ID" value="NZ_ATZI01000001.1"/>
</dbReference>
<organism evidence="1 2">
    <name type="scientific">Bacteroides graminisolvens DSM 19988 = JCM 15093</name>
    <dbReference type="NCBI Taxonomy" id="1121097"/>
    <lineage>
        <taxon>Bacteria</taxon>
        <taxon>Pseudomonadati</taxon>
        <taxon>Bacteroidota</taxon>
        <taxon>Bacteroidia</taxon>
        <taxon>Bacteroidales</taxon>
        <taxon>Bacteroidaceae</taxon>
        <taxon>Bacteroides</taxon>
    </lineage>
</organism>
<dbReference type="STRING" id="1121097.GCA_000428125_00240"/>
<dbReference type="eggNOG" id="COG1470">
    <property type="taxonomic scope" value="Bacteria"/>
</dbReference>
<name>A0A069CYM8_9BACE</name>
<dbReference type="Pfam" id="PF13715">
    <property type="entry name" value="CarbopepD_reg_2"/>
    <property type="match status" value="1"/>
</dbReference>
<comment type="caution">
    <text evidence="1">The sequence shown here is derived from an EMBL/GenBank/DDBJ whole genome shotgun (WGS) entry which is preliminary data.</text>
</comment>
<sequence length="418" mass="48405">MKMSVNSSIILFIVFLFSLTNHSIRAQENEDVFVISGIVKSQKNKRPLEYVNVSVPGSNVGTITNSDGAFTLKVKKSLHAHLIEISHIGYETSTIHINQKDVDDRVIYITPNTVVLNEVVVKPVDARKIVEQALERIPENYNDKPAMYTGFYRETSQKRKKYISICEAVINVYKSAYTEDISKDRVKVFKGRRLLSPHEGDTLAIKLLGGPTQAIFIDMVKNPDVLLSKDCLMYYNYTFNDYVNIDNRPHYAIRFEPRMMLDEPLYQGTLYIDRETQAITRMEFALDMRDKIKATSLILRSKPAGLRFKPENLSYLVTYRQMGGRTYLNYVRTEIKFKCDWKRKLFSTGYTVISEMVMTDRIDNAASTITYRESFKANQVLSEKVLNFYDEDFWESYNIIEPTESLENAVNKLKKSYK</sequence>
<dbReference type="Proteomes" id="UP000027601">
    <property type="component" value="Unassembled WGS sequence"/>
</dbReference>
<proteinExistence type="predicted"/>
<gene>
    <name evidence="1" type="ORF">JCM15093_320</name>
</gene>
<reference evidence="1 2" key="1">
    <citation type="journal article" date="2015" name="Microbes Environ.">
        <title>Distribution and evolution of nitrogen fixation genes in the phylum bacteroidetes.</title>
        <authorList>
            <person name="Inoue J."/>
            <person name="Oshima K."/>
            <person name="Suda W."/>
            <person name="Sakamoto M."/>
            <person name="Iino T."/>
            <person name="Noda S."/>
            <person name="Hongoh Y."/>
            <person name="Hattori M."/>
            <person name="Ohkuma M."/>
        </authorList>
    </citation>
    <scope>NUCLEOTIDE SEQUENCE [LARGE SCALE GENOMIC DNA]</scope>
    <source>
        <strain evidence="1 2">JCM 15093</strain>
    </source>
</reference>
<dbReference type="Gene3D" id="2.60.40.1120">
    <property type="entry name" value="Carboxypeptidase-like, regulatory domain"/>
    <property type="match status" value="1"/>
</dbReference>
<dbReference type="InterPro" id="IPR008969">
    <property type="entry name" value="CarboxyPept-like_regulatory"/>
</dbReference>
<protein>
    <submittedName>
        <fullName evidence="1">Outer membrane protein</fullName>
    </submittedName>
</protein>